<protein>
    <submittedName>
        <fullName evidence="2">Uncharacterized protein</fullName>
    </submittedName>
</protein>
<feature type="region of interest" description="Disordered" evidence="1">
    <location>
        <begin position="27"/>
        <end position="49"/>
    </location>
</feature>
<proteinExistence type="predicted"/>
<sequence length="117" mass="12876">MPPKALQPPNTLTAPGHDQIRPLQTWQATPTEQKHASSGTHKPSSSARAWKSANDNLMLEFAFAVIGQLLSNLMILQRVSSETNKALVAVPITKDDEAEAHLCRVARLTPRKEVQFP</sequence>
<reference evidence="2 3" key="1">
    <citation type="journal article" date="2017" name="BMC Genomics">
        <title>Chromosome level assembly and secondary metabolite potential of the parasitic fungus Cordyceps militaris.</title>
        <authorList>
            <person name="Kramer G.J."/>
            <person name="Nodwell J.R."/>
        </authorList>
    </citation>
    <scope>NUCLEOTIDE SEQUENCE [LARGE SCALE GENOMIC DNA]</scope>
    <source>
        <strain evidence="2 3">ATCC 34164</strain>
    </source>
</reference>
<organism evidence="2 3">
    <name type="scientific">Cordyceps militaris</name>
    <name type="common">Caterpillar fungus</name>
    <name type="synonym">Clavaria militaris</name>
    <dbReference type="NCBI Taxonomy" id="73501"/>
    <lineage>
        <taxon>Eukaryota</taxon>
        <taxon>Fungi</taxon>
        <taxon>Dikarya</taxon>
        <taxon>Ascomycota</taxon>
        <taxon>Pezizomycotina</taxon>
        <taxon>Sordariomycetes</taxon>
        <taxon>Hypocreomycetidae</taxon>
        <taxon>Hypocreales</taxon>
        <taxon>Cordycipitaceae</taxon>
        <taxon>Cordyceps</taxon>
    </lineage>
</organism>
<name>A0A2H4SQI2_CORMI</name>
<dbReference type="VEuPathDB" id="FungiDB:CCM_00679"/>
<dbReference type="VEuPathDB" id="FungiDB:A9K55_001462"/>
<feature type="compositionally biased region" description="Polar residues" evidence="1">
    <location>
        <begin position="27"/>
        <end position="47"/>
    </location>
</feature>
<accession>A0A2H4SQI2</accession>
<dbReference type="AlphaFoldDB" id="A0A2H4SQI2"/>
<evidence type="ECO:0000313" key="2">
    <source>
        <dbReference type="EMBL" id="ATY65372.1"/>
    </source>
</evidence>
<dbReference type="EMBL" id="CP023326">
    <property type="protein sequence ID" value="ATY65372.1"/>
    <property type="molecule type" value="Genomic_DNA"/>
</dbReference>
<evidence type="ECO:0000256" key="1">
    <source>
        <dbReference type="SAM" id="MobiDB-lite"/>
    </source>
</evidence>
<gene>
    <name evidence="2" type="ORF">A9K55_001462</name>
</gene>
<dbReference type="Proteomes" id="UP000323067">
    <property type="component" value="Chromosome iii"/>
</dbReference>
<evidence type="ECO:0000313" key="3">
    <source>
        <dbReference type="Proteomes" id="UP000323067"/>
    </source>
</evidence>